<feature type="non-terminal residue" evidence="2">
    <location>
        <position position="101"/>
    </location>
</feature>
<evidence type="ECO:0000313" key="2">
    <source>
        <dbReference type="EMBL" id="JAG36429.1"/>
    </source>
</evidence>
<evidence type="ECO:0000256" key="1">
    <source>
        <dbReference type="SAM" id="Phobius"/>
    </source>
</evidence>
<reference evidence="2" key="1">
    <citation type="journal article" date="2014" name="PLoS ONE">
        <title>Transcriptome-Based Identification of ABC Transporters in the Western Tarnished Plant Bug Lygus hesperus.</title>
        <authorList>
            <person name="Hull J.J."/>
            <person name="Chaney K."/>
            <person name="Geib S.M."/>
            <person name="Fabrick J.A."/>
            <person name="Brent C.S."/>
            <person name="Walsh D."/>
            <person name="Lavine L.C."/>
        </authorList>
    </citation>
    <scope>NUCLEOTIDE SEQUENCE</scope>
</reference>
<dbReference type="Gene3D" id="1.20.1070.10">
    <property type="entry name" value="Rhodopsin 7-helix transmembrane proteins"/>
    <property type="match status" value="1"/>
</dbReference>
<name>A0A0A9YW52_LYGHE</name>
<keyword evidence="2" id="KW-0675">Receptor</keyword>
<dbReference type="AlphaFoldDB" id="A0A0A9YW52"/>
<sequence length="101" mass="12032">ELCSYTRAWKTAAAVIIVSFLFNLSSFWMAEVLPHHNYERDMITYGIRLQRYGADRSLIKVFYAYIVNEYIYTFVTYILPLASIVIFNVAMFRELRKEKKE</sequence>
<reference evidence="2" key="2">
    <citation type="submission" date="2014-07" db="EMBL/GenBank/DDBJ databases">
        <authorList>
            <person name="Hull J."/>
        </authorList>
    </citation>
    <scope>NUCLEOTIDE SEQUENCE</scope>
</reference>
<feature type="transmembrane region" description="Helical" evidence="1">
    <location>
        <begin position="12"/>
        <end position="30"/>
    </location>
</feature>
<protein>
    <submittedName>
        <fullName evidence="2">FMRFamide receptor</fullName>
    </submittedName>
</protein>
<dbReference type="EMBL" id="GBHO01007175">
    <property type="protein sequence ID" value="JAG36429.1"/>
    <property type="molecule type" value="Transcribed_RNA"/>
</dbReference>
<proteinExistence type="predicted"/>
<organism evidence="2">
    <name type="scientific">Lygus hesperus</name>
    <name type="common">Western plant bug</name>
    <dbReference type="NCBI Taxonomy" id="30085"/>
    <lineage>
        <taxon>Eukaryota</taxon>
        <taxon>Metazoa</taxon>
        <taxon>Ecdysozoa</taxon>
        <taxon>Arthropoda</taxon>
        <taxon>Hexapoda</taxon>
        <taxon>Insecta</taxon>
        <taxon>Pterygota</taxon>
        <taxon>Neoptera</taxon>
        <taxon>Paraneoptera</taxon>
        <taxon>Hemiptera</taxon>
        <taxon>Heteroptera</taxon>
        <taxon>Panheteroptera</taxon>
        <taxon>Cimicomorpha</taxon>
        <taxon>Miridae</taxon>
        <taxon>Mirini</taxon>
        <taxon>Lygus</taxon>
    </lineage>
</organism>
<keyword evidence="1" id="KW-0812">Transmembrane</keyword>
<keyword evidence="1" id="KW-1133">Transmembrane helix</keyword>
<keyword evidence="1" id="KW-0472">Membrane</keyword>
<feature type="non-terminal residue" evidence="2">
    <location>
        <position position="1"/>
    </location>
</feature>
<gene>
    <name evidence="2" type="primary">FR_13</name>
    <name evidence="2" type="ORF">CM83_105694</name>
</gene>
<feature type="transmembrane region" description="Helical" evidence="1">
    <location>
        <begin position="70"/>
        <end position="92"/>
    </location>
</feature>
<dbReference type="SUPFAM" id="SSF81321">
    <property type="entry name" value="Family A G protein-coupled receptor-like"/>
    <property type="match status" value="1"/>
</dbReference>
<accession>A0A0A9YW52</accession>